<evidence type="ECO:0000256" key="7">
    <source>
        <dbReference type="ARBA" id="ARBA00023239"/>
    </source>
</evidence>
<organism evidence="9 10">
    <name type="scientific">Kluyveromyces marxianus (strain DMKU3-1042 / BCC 29191 / NBRC 104275)</name>
    <name type="common">Yeast</name>
    <name type="synonym">Candida kefyr</name>
    <dbReference type="NCBI Taxonomy" id="1003335"/>
    <lineage>
        <taxon>Eukaryota</taxon>
        <taxon>Fungi</taxon>
        <taxon>Dikarya</taxon>
        <taxon>Ascomycota</taxon>
        <taxon>Saccharomycotina</taxon>
        <taxon>Saccharomycetes</taxon>
        <taxon>Saccharomycetales</taxon>
        <taxon>Saccharomycetaceae</taxon>
        <taxon>Kluyveromyces</taxon>
    </lineage>
</organism>
<dbReference type="PANTHER" id="PTHR13604:SF0">
    <property type="entry name" value="ABASIC SITE PROCESSING PROTEIN HMCES"/>
    <property type="match status" value="1"/>
</dbReference>
<evidence type="ECO:0000256" key="2">
    <source>
        <dbReference type="ARBA" id="ARBA00022670"/>
    </source>
</evidence>
<dbReference type="GO" id="GO:0008233">
    <property type="term" value="F:peptidase activity"/>
    <property type="evidence" value="ECO:0007669"/>
    <property type="project" value="UniProtKB-KW"/>
</dbReference>
<feature type="region of interest" description="Disordered" evidence="8">
    <location>
        <begin position="243"/>
        <end position="303"/>
    </location>
</feature>
<dbReference type="GO" id="GO:0106300">
    <property type="term" value="P:protein-DNA covalent cross-linking repair"/>
    <property type="evidence" value="ECO:0007669"/>
    <property type="project" value="InterPro"/>
</dbReference>
<dbReference type="Proteomes" id="UP000065495">
    <property type="component" value="Chromosome 3"/>
</dbReference>
<evidence type="ECO:0000256" key="6">
    <source>
        <dbReference type="ARBA" id="ARBA00023125"/>
    </source>
</evidence>
<dbReference type="GO" id="GO:0016829">
    <property type="term" value="F:lyase activity"/>
    <property type="evidence" value="ECO:0007669"/>
    <property type="project" value="UniProtKB-KW"/>
</dbReference>
<dbReference type="GeneID" id="34715404"/>
<evidence type="ECO:0000256" key="3">
    <source>
        <dbReference type="ARBA" id="ARBA00022763"/>
    </source>
</evidence>
<dbReference type="GO" id="GO:0003697">
    <property type="term" value="F:single-stranded DNA binding"/>
    <property type="evidence" value="ECO:0007669"/>
    <property type="project" value="InterPro"/>
</dbReference>
<evidence type="ECO:0000256" key="5">
    <source>
        <dbReference type="ARBA" id="ARBA00023124"/>
    </source>
</evidence>
<dbReference type="Pfam" id="PF02586">
    <property type="entry name" value="SRAP"/>
    <property type="match status" value="1"/>
</dbReference>
<keyword evidence="2" id="KW-0645">Protease</keyword>
<reference evidence="9 10" key="1">
    <citation type="journal article" date="2015" name="Biotechnol. Biofuels">
        <title>Genetic basis of the highly efficient yeast Kluyveromyces marxianus: complete genome sequence and transcriptome analyses.</title>
        <authorList>
            <person name="Lertwattanasakul N."/>
            <person name="Kosaka T."/>
            <person name="Hosoyama A."/>
            <person name="Suzuki Y."/>
            <person name="Rodrussamee N."/>
            <person name="Matsutani M."/>
            <person name="Murata M."/>
            <person name="Fujimoto N."/>
            <person name="Suprayogi"/>
            <person name="Tsuchikane K."/>
            <person name="Limtong S."/>
            <person name="Fujita N."/>
            <person name="Yamada M."/>
        </authorList>
    </citation>
    <scope>NUCLEOTIDE SEQUENCE [LARGE SCALE GENOMIC DNA]</scope>
    <source>
        <strain evidence="10">DMKU3-1042 / BCC 29191 / NBRC 104275</strain>
    </source>
</reference>
<protein>
    <submittedName>
        <fullName evidence="9">Uncharacterized protein YMR114C</fullName>
    </submittedName>
</protein>
<proteinExistence type="inferred from homology"/>
<dbReference type="Gene3D" id="3.90.1680.10">
    <property type="entry name" value="SOS response associated peptidase-like"/>
    <property type="match status" value="1"/>
</dbReference>
<name>W0T715_KLUMD</name>
<dbReference type="InterPro" id="IPR003738">
    <property type="entry name" value="SRAP"/>
</dbReference>
<dbReference type="VEuPathDB" id="FungiDB:KLMA_30112"/>
<keyword evidence="4" id="KW-0378">Hydrolase</keyword>
<dbReference type="InterPro" id="IPR036590">
    <property type="entry name" value="SRAP-like"/>
</dbReference>
<keyword evidence="7" id="KW-0456">Lyase</keyword>
<keyword evidence="5" id="KW-0190">Covalent protein-DNA linkage</keyword>
<dbReference type="KEGG" id="kmx:KLMA_30112"/>
<keyword evidence="3" id="KW-0227">DNA damage</keyword>
<feature type="compositionally biased region" description="Low complexity" evidence="8">
    <location>
        <begin position="243"/>
        <end position="253"/>
    </location>
</feature>
<dbReference type="PANTHER" id="PTHR13604">
    <property type="entry name" value="DC12-RELATED"/>
    <property type="match status" value="1"/>
</dbReference>
<dbReference type="AlphaFoldDB" id="W0T715"/>
<evidence type="ECO:0000256" key="1">
    <source>
        <dbReference type="ARBA" id="ARBA00008136"/>
    </source>
</evidence>
<dbReference type="GO" id="GO:0006508">
    <property type="term" value="P:proteolysis"/>
    <property type="evidence" value="ECO:0007669"/>
    <property type="project" value="UniProtKB-KW"/>
</dbReference>
<evidence type="ECO:0000313" key="9">
    <source>
        <dbReference type="EMBL" id="BAO39407.1"/>
    </source>
</evidence>
<evidence type="ECO:0000313" key="10">
    <source>
        <dbReference type="Proteomes" id="UP000065495"/>
    </source>
</evidence>
<sequence length="303" mass="35605">MCGRYALNLNSETIVDEFRARNVDLEAKQMPSFKERYNVGPTQEVPVFHDSHLQLMKWGMIPFWTKDLSKATPWKTFNARAESVFKSRLWKPSLNHKRCVVPISGYYEWQGKKGEKTPYFIRRKDKKVMFLAGLFDMVELKADQKTKEDPDGETQQLWSFTIITGPAPKELEWLHERMPVVLEPNSKQWESWLDPKRDSWSEDEIMDELKPVWRESEYEWYPVPKEVGNVQNNEKRLMEKAIPKSAPAGAAAAKKPRGGIDSFFKQKKEEEEQDDETKPKRHLKREEESSNDLEAPQKKVKKE</sequence>
<accession>W0T715</accession>
<comment type="similarity">
    <text evidence="1">Belongs to the SOS response-associated peptidase family.</text>
</comment>
<dbReference type="EMBL" id="AP012215">
    <property type="protein sequence ID" value="BAO39407.1"/>
    <property type="molecule type" value="Genomic_DNA"/>
</dbReference>
<dbReference type="OrthoDB" id="2111841at2759"/>
<dbReference type="SUPFAM" id="SSF143081">
    <property type="entry name" value="BB1717-like"/>
    <property type="match status" value="1"/>
</dbReference>
<dbReference type="RefSeq" id="XP_022675258.1">
    <property type="nucleotide sequence ID" value="XM_022818609.1"/>
</dbReference>
<keyword evidence="6" id="KW-0238">DNA-binding</keyword>
<evidence type="ECO:0000256" key="8">
    <source>
        <dbReference type="SAM" id="MobiDB-lite"/>
    </source>
</evidence>
<evidence type="ECO:0000256" key="4">
    <source>
        <dbReference type="ARBA" id="ARBA00022801"/>
    </source>
</evidence>
<gene>
    <name evidence="9" type="ORF">KLMA_30112</name>
</gene>